<keyword evidence="9" id="KW-1185">Reference proteome</keyword>
<sequence>MTVIELLRILHNDGWKEVEARTEGSHIQLKHPTKPGKVTVPSHKEILLLEL</sequence>
<keyword evidence="4" id="KW-0255">Endonuclease</keyword>
<keyword evidence="5" id="KW-0378">Hydrolase</keyword>
<keyword evidence="2" id="KW-1277">Toxin-antitoxin system</keyword>
<dbReference type="KEGG" id="sgy:Sgly_2661"/>
<comment type="similarity">
    <text evidence="1">Belongs to the HicA mRNA interferase family.</text>
</comment>
<protein>
    <submittedName>
        <fullName evidence="8">YcfA family protein</fullName>
    </submittedName>
</protein>
<dbReference type="Pfam" id="PF07927">
    <property type="entry name" value="HicA_toxin"/>
    <property type="match status" value="1"/>
</dbReference>
<evidence type="ECO:0000256" key="7">
    <source>
        <dbReference type="ARBA" id="ARBA00023016"/>
    </source>
</evidence>
<dbReference type="InterPro" id="IPR012933">
    <property type="entry name" value="HicA_mRNA_interferase"/>
</dbReference>
<evidence type="ECO:0000256" key="2">
    <source>
        <dbReference type="ARBA" id="ARBA00022649"/>
    </source>
</evidence>
<keyword evidence="3" id="KW-0540">Nuclease</keyword>
<dbReference type="STRING" id="645991.Sgly_2661"/>
<evidence type="ECO:0000256" key="4">
    <source>
        <dbReference type="ARBA" id="ARBA00022759"/>
    </source>
</evidence>
<evidence type="ECO:0000256" key="6">
    <source>
        <dbReference type="ARBA" id="ARBA00022884"/>
    </source>
</evidence>
<organism evidence="8 9">
    <name type="scientific">Syntrophobotulus glycolicus (strain DSM 8271 / FlGlyR)</name>
    <dbReference type="NCBI Taxonomy" id="645991"/>
    <lineage>
        <taxon>Bacteria</taxon>
        <taxon>Bacillati</taxon>
        <taxon>Bacillota</taxon>
        <taxon>Clostridia</taxon>
        <taxon>Eubacteriales</taxon>
        <taxon>Desulfitobacteriaceae</taxon>
        <taxon>Syntrophobotulus</taxon>
    </lineage>
</organism>
<dbReference type="RefSeq" id="WP_013625757.1">
    <property type="nucleotide sequence ID" value="NC_015172.1"/>
</dbReference>
<dbReference type="InterPro" id="IPR038570">
    <property type="entry name" value="HicA_sf"/>
</dbReference>
<evidence type="ECO:0000256" key="5">
    <source>
        <dbReference type="ARBA" id="ARBA00022801"/>
    </source>
</evidence>
<dbReference type="GO" id="GO:0004519">
    <property type="term" value="F:endonuclease activity"/>
    <property type="evidence" value="ECO:0007669"/>
    <property type="project" value="UniProtKB-KW"/>
</dbReference>
<evidence type="ECO:0000256" key="1">
    <source>
        <dbReference type="ARBA" id="ARBA00006620"/>
    </source>
</evidence>
<gene>
    <name evidence="8" type="ordered locus">Sgly_2661</name>
</gene>
<dbReference type="GO" id="GO:0016787">
    <property type="term" value="F:hydrolase activity"/>
    <property type="evidence" value="ECO:0007669"/>
    <property type="project" value="UniProtKB-KW"/>
</dbReference>
<dbReference type="Proteomes" id="UP000007488">
    <property type="component" value="Chromosome"/>
</dbReference>
<keyword evidence="7" id="KW-0346">Stress response</keyword>
<reference evidence="9" key="2">
    <citation type="submission" date="2011-02" db="EMBL/GenBank/DDBJ databases">
        <title>The complete genome of Syntrophobotulus glycolicus DSM 8271.</title>
        <authorList>
            <person name="Lucas S."/>
            <person name="Copeland A."/>
            <person name="Lapidus A."/>
            <person name="Bruce D."/>
            <person name="Goodwin L."/>
            <person name="Pitluck S."/>
            <person name="Kyrpides N."/>
            <person name="Mavromatis K."/>
            <person name="Pagani I."/>
            <person name="Ivanova N."/>
            <person name="Mikhailova N."/>
            <person name="Chertkov O."/>
            <person name="Held B."/>
            <person name="Detter J.C."/>
            <person name="Tapia R."/>
            <person name="Han C."/>
            <person name="Land M."/>
            <person name="Hauser L."/>
            <person name="Markowitz V."/>
            <person name="Cheng J.-F."/>
            <person name="Hugenholtz P."/>
            <person name="Woyke T."/>
            <person name="Wu D."/>
            <person name="Spring S."/>
            <person name="Schroeder M."/>
            <person name="Brambilla E."/>
            <person name="Klenk H.-P."/>
            <person name="Eisen J.A."/>
        </authorList>
    </citation>
    <scope>NUCLEOTIDE SEQUENCE [LARGE SCALE GENOMIC DNA]</scope>
    <source>
        <strain evidence="9">DSM 8271 / FlGlyR</strain>
    </source>
</reference>
<evidence type="ECO:0000256" key="3">
    <source>
        <dbReference type="ARBA" id="ARBA00022722"/>
    </source>
</evidence>
<name>F0SX77_SYNGF</name>
<proteinExistence type="inferred from homology"/>
<accession>F0SX77</accession>
<dbReference type="AlphaFoldDB" id="F0SX77"/>
<evidence type="ECO:0000313" key="8">
    <source>
        <dbReference type="EMBL" id="ADY56937.1"/>
    </source>
</evidence>
<reference evidence="8 9" key="1">
    <citation type="journal article" date="2011" name="Stand. Genomic Sci.">
        <title>Complete genome sequence of Syntrophobotulus glycolicus type strain (FlGlyR).</title>
        <authorList>
            <person name="Han C."/>
            <person name="Mwirichia R."/>
            <person name="Chertkov O."/>
            <person name="Held B."/>
            <person name="Lapidus A."/>
            <person name="Nolan M."/>
            <person name="Lucas S."/>
            <person name="Hammon N."/>
            <person name="Deshpande S."/>
            <person name="Cheng J.F."/>
            <person name="Tapia R."/>
            <person name="Goodwin L."/>
            <person name="Pitluck S."/>
            <person name="Huntemann M."/>
            <person name="Liolios K."/>
            <person name="Ivanova N."/>
            <person name="Pagani I."/>
            <person name="Mavromatis K."/>
            <person name="Ovchinikova G."/>
            <person name="Pati A."/>
            <person name="Chen A."/>
            <person name="Palaniappan K."/>
            <person name="Land M."/>
            <person name="Hauser L."/>
            <person name="Brambilla E.M."/>
            <person name="Rohde M."/>
            <person name="Spring S."/>
            <person name="Sikorski J."/>
            <person name="Goker M."/>
            <person name="Woyke T."/>
            <person name="Bristow J."/>
            <person name="Eisen J.A."/>
            <person name="Markowitz V."/>
            <person name="Hugenholtz P."/>
            <person name="Kyrpides N.C."/>
            <person name="Klenk H.P."/>
            <person name="Detter J.C."/>
        </authorList>
    </citation>
    <scope>NUCLEOTIDE SEQUENCE [LARGE SCALE GENOMIC DNA]</scope>
    <source>
        <strain evidence="9">DSM 8271 / FlGlyR</strain>
    </source>
</reference>
<keyword evidence="6" id="KW-0694">RNA-binding</keyword>
<dbReference type="Gene3D" id="3.30.920.30">
    <property type="entry name" value="Hypothetical protein"/>
    <property type="match status" value="1"/>
</dbReference>
<evidence type="ECO:0000313" key="9">
    <source>
        <dbReference type="Proteomes" id="UP000007488"/>
    </source>
</evidence>
<dbReference type="eggNOG" id="COG1724">
    <property type="taxonomic scope" value="Bacteria"/>
</dbReference>
<dbReference type="SUPFAM" id="SSF54786">
    <property type="entry name" value="YcfA/nrd intein domain"/>
    <property type="match status" value="1"/>
</dbReference>
<dbReference type="GO" id="GO:0003729">
    <property type="term" value="F:mRNA binding"/>
    <property type="evidence" value="ECO:0007669"/>
    <property type="project" value="InterPro"/>
</dbReference>
<dbReference type="HOGENOM" id="CLU_164851_4_2_9"/>
<dbReference type="EMBL" id="CP002547">
    <property type="protein sequence ID" value="ADY56937.1"/>
    <property type="molecule type" value="Genomic_DNA"/>
</dbReference>